<feature type="compositionally biased region" description="Pro residues" evidence="1">
    <location>
        <begin position="57"/>
        <end position="70"/>
    </location>
</feature>
<accession>A0ABU2ARS2</accession>
<name>A0ABU2ARS2_9ACTN</name>
<proteinExistence type="predicted"/>
<evidence type="ECO:0000256" key="1">
    <source>
        <dbReference type="SAM" id="MobiDB-lite"/>
    </source>
</evidence>
<feature type="compositionally biased region" description="Pro residues" evidence="1">
    <location>
        <begin position="154"/>
        <end position="177"/>
    </location>
</feature>
<organism evidence="2 3">
    <name type="scientific">Glycomyces lechevalierae</name>
    <dbReference type="NCBI Taxonomy" id="256034"/>
    <lineage>
        <taxon>Bacteria</taxon>
        <taxon>Bacillati</taxon>
        <taxon>Actinomycetota</taxon>
        <taxon>Actinomycetes</taxon>
        <taxon>Glycomycetales</taxon>
        <taxon>Glycomycetaceae</taxon>
        <taxon>Glycomyces</taxon>
    </lineage>
</organism>
<feature type="region of interest" description="Disordered" evidence="1">
    <location>
        <begin position="97"/>
        <end position="177"/>
    </location>
</feature>
<evidence type="ECO:0000313" key="3">
    <source>
        <dbReference type="Proteomes" id="UP001183604"/>
    </source>
</evidence>
<dbReference type="EMBL" id="JAVDYD010000001">
    <property type="protein sequence ID" value="MDR7339902.1"/>
    <property type="molecule type" value="Genomic_DNA"/>
</dbReference>
<reference evidence="2 3" key="1">
    <citation type="submission" date="2023-07" db="EMBL/GenBank/DDBJ databases">
        <title>Sequencing the genomes of 1000 actinobacteria strains.</title>
        <authorList>
            <person name="Klenk H.-P."/>
        </authorList>
    </citation>
    <scope>NUCLEOTIDE SEQUENCE [LARGE SCALE GENOMIC DNA]</scope>
    <source>
        <strain evidence="2 3">DSM 44724</strain>
    </source>
</reference>
<dbReference type="RefSeq" id="WP_310285338.1">
    <property type="nucleotide sequence ID" value="NZ_BAAAOM010000008.1"/>
</dbReference>
<dbReference type="Proteomes" id="UP001183604">
    <property type="component" value="Unassembled WGS sequence"/>
</dbReference>
<comment type="caution">
    <text evidence="2">The sequence shown here is derived from an EMBL/GenBank/DDBJ whole genome shotgun (WGS) entry which is preliminary data.</text>
</comment>
<gene>
    <name evidence="2" type="ORF">J2S69_003621</name>
</gene>
<feature type="region of interest" description="Disordered" evidence="1">
    <location>
        <begin position="36"/>
        <end position="76"/>
    </location>
</feature>
<protein>
    <submittedName>
        <fullName evidence="2">Uncharacterized protein</fullName>
    </submittedName>
</protein>
<keyword evidence="3" id="KW-1185">Reference proteome</keyword>
<evidence type="ECO:0000313" key="2">
    <source>
        <dbReference type="EMBL" id="MDR7339902.1"/>
    </source>
</evidence>
<sequence length="177" mass="17662">MFEKERSEARTDATTKTWRALVVGAAVPIAMLAAAPAVSAAETGDQAETVKSEQLPLPDPGLPVPDPGLPVPGGLDPAALADLPDLLTCVSDLLDGLSADVPAPVPAPPVEGSEQLPVPLPVPDPGVPAPGGDAPLPDIADLTTKCQDALANLPAPPVDVPPVEPPVGAPPVAPPVE</sequence>
<feature type="compositionally biased region" description="Pro residues" evidence="1">
    <location>
        <begin position="118"/>
        <end position="128"/>
    </location>
</feature>